<organism evidence="6 7">
    <name type="scientific">Parthenolecanium corni</name>
    <dbReference type="NCBI Taxonomy" id="536013"/>
    <lineage>
        <taxon>Eukaryota</taxon>
        <taxon>Metazoa</taxon>
        <taxon>Ecdysozoa</taxon>
        <taxon>Arthropoda</taxon>
        <taxon>Hexapoda</taxon>
        <taxon>Insecta</taxon>
        <taxon>Pterygota</taxon>
        <taxon>Neoptera</taxon>
        <taxon>Paraneoptera</taxon>
        <taxon>Hemiptera</taxon>
        <taxon>Sternorrhyncha</taxon>
        <taxon>Coccoidea</taxon>
        <taxon>Coccidae</taxon>
        <taxon>Parthenolecanium</taxon>
    </lineage>
</organism>
<evidence type="ECO:0000256" key="1">
    <source>
        <dbReference type="ARBA" id="ARBA00022723"/>
    </source>
</evidence>
<proteinExistence type="predicted"/>
<evidence type="ECO:0000256" key="3">
    <source>
        <dbReference type="ARBA" id="ARBA00022833"/>
    </source>
</evidence>
<feature type="domain" description="CHHC U11-48K-type" evidence="5">
    <location>
        <begin position="48"/>
        <end position="75"/>
    </location>
</feature>
<evidence type="ECO:0000256" key="4">
    <source>
        <dbReference type="SAM" id="MobiDB-lite"/>
    </source>
</evidence>
<dbReference type="InterPro" id="IPR022776">
    <property type="entry name" value="TRM13/UPF0224_CHHC_Znf_dom"/>
</dbReference>
<protein>
    <recommendedName>
        <fullName evidence="5">CHHC U11-48K-type domain-containing protein</fullName>
    </recommendedName>
</protein>
<dbReference type="SUPFAM" id="SSF57667">
    <property type="entry name" value="beta-beta-alpha zinc fingers"/>
    <property type="match status" value="1"/>
</dbReference>
<evidence type="ECO:0000256" key="2">
    <source>
        <dbReference type="ARBA" id="ARBA00022771"/>
    </source>
</evidence>
<dbReference type="PROSITE" id="PS51800">
    <property type="entry name" value="ZF_CHHC_U11_48K"/>
    <property type="match status" value="2"/>
</dbReference>
<accession>A0AAN9THK8</accession>
<evidence type="ECO:0000313" key="7">
    <source>
        <dbReference type="Proteomes" id="UP001367676"/>
    </source>
</evidence>
<dbReference type="InterPro" id="IPR036236">
    <property type="entry name" value="Znf_C2H2_sf"/>
</dbReference>
<evidence type="ECO:0000313" key="6">
    <source>
        <dbReference type="EMBL" id="KAK7590379.1"/>
    </source>
</evidence>
<name>A0AAN9THK8_9HEMI</name>
<keyword evidence="3" id="KW-0862">Zinc</keyword>
<keyword evidence="2" id="KW-0863">Zinc-finger</keyword>
<evidence type="ECO:0000259" key="5">
    <source>
        <dbReference type="PROSITE" id="PS51800"/>
    </source>
</evidence>
<comment type="caution">
    <text evidence="6">The sequence shown here is derived from an EMBL/GenBank/DDBJ whole genome shotgun (WGS) entry which is preliminary data.</text>
</comment>
<keyword evidence="7" id="KW-1185">Reference proteome</keyword>
<feature type="compositionally biased region" description="Basic and acidic residues" evidence="4">
    <location>
        <begin position="182"/>
        <end position="201"/>
    </location>
</feature>
<sequence>MLQVKMNVMNLGPNDWVTCPFDQAHAMKYSRFYNHFVECRKKHPDDRRKQCPYNFSELIEPDCYERHISECPYRSLYVNEGQFTKLRDYDAPSHFNIDVCEEKPLRNRLNSGLNAYADSDDEFDSVSVTDKSGFGCYSRQSLFERPSIPVSVDNSKEELTEKRGFGRGALIKQMLERKNSVREIGGDSVRSDESSRSRDDSSSNTFRSRVTERRDDLSSNTFRTRVTELYGNDPLKITKEFGRGRGALFSNCIRD</sequence>
<dbReference type="Proteomes" id="UP001367676">
    <property type="component" value="Unassembled WGS sequence"/>
</dbReference>
<dbReference type="GO" id="GO:0008270">
    <property type="term" value="F:zinc ion binding"/>
    <property type="evidence" value="ECO:0007669"/>
    <property type="project" value="UniProtKB-KW"/>
</dbReference>
<dbReference type="AlphaFoldDB" id="A0AAN9THK8"/>
<feature type="region of interest" description="Disordered" evidence="4">
    <location>
        <begin position="182"/>
        <end position="214"/>
    </location>
</feature>
<reference evidence="6 7" key="1">
    <citation type="submission" date="2024-03" db="EMBL/GenBank/DDBJ databases">
        <title>Adaptation during the transition from Ophiocordyceps entomopathogen to insect associate is accompanied by gene loss and intensified selection.</title>
        <authorList>
            <person name="Ward C.M."/>
            <person name="Onetto C.A."/>
            <person name="Borneman A.R."/>
        </authorList>
    </citation>
    <scope>NUCLEOTIDE SEQUENCE [LARGE SCALE GENOMIC DNA]</scope>
    <source>
        <strain evidence="6">AWRI1</strain>
        <tissue evidence="6">Single Adult Female</tissue>
    </source>
</reference>
<feature type="domain" description="CHHC U11-48K-type" evidence="5">
    <location>
        <begin position="16"/>
        <end position="43"/>
    </location>
</feature>
<dbReference type="EMBL" id="JBBCAQ010000022">
    <property type="protein sequence ID" value="KAK7590379.1"/>
    <property type="molecule type" value="Genomic_DNA"/>
</dbReference>
<gene>
    <name evidence="6" type="ORF">V9T40_001992</name>
</gene>
<keyword evidence="1" id="KW-0479">Metal-binding</keyword>